<name>A0A3R6HQM2_9FIRM</name>
<proteinExistence type="predicted"/>
<dbReference type="GO" id="GO:0016020">
    <property type="term" value="C:membrane"/>
    <property type="evidence" value="ECO:0007669"/>
    <property type="project" value="InterPro"/>
</dbReference>
<keyword evidence="1" id="KW-0472">Membrane</keyword>
<evidence type="ECO:0000259" key="2">
    <source>
        <dbReference type="Pfam" id="PF01478"/>
    </source>
</evidence>
<dbReference type="GO" id="GO:0004190">
    <property type="term" value="F:aspartic-type endopeptidase activity"/>
    <property type="evidence" value="ECO:0007669"/>
    <property type="project" value="InterPro"/>
</dbReference>
<dbReference type="Gene3D" id="1.20.120.1220">
    <property type="match status" value="1"/>
</dbReference>
<dbReference type="Proteomes" id="UP000284579">
    <property type="component" value="Unassembled WGS sequence"/>
</dbReference>
<sequence length="165" mass="18760">MQRTEEKSLYSSAVRSKRKRSMFKMWWKIAKLAGLFFLGFGAAQDIKYQKISTKYLLAGSCAAILYRALFGRMHWSVWVAGLGCGIVFLMISKWSQEGIGYGDSWMILNMGIFLGIWNLLGMLMLAFLVAAMAAGAGLWSGKWKRTTRMSFYPFLLIGYLGTFIW</sequence>
<evidence type="ECO:0000313" key="3">
    <source>
        <dbReference type="EMBL" id="RHF82690.1"/>
    </source>
</evidence>
<dbReference type="EMBL" id="QRHO01000013">
    <property type="protein sequence ID" value="RHF82690.1"/>
    <property type="molecule type" value="Genomic_DNA"/>
</dbReference>
<dbReference type="AlphaFoldDB" id="A0A3R6HQM2"/>
<dbReference type="InterPro" id="IPR000045">
    <property type="entry name" value="Prepilin_IV_endopep_pep"/>
</dbReference>
<gene>
    <name evidence="3" type="ORF">DW656_10490</name>
</gene>
<feature type="transmembrane region" description="Helical" evidence="1">
    <location>
        <begin position="77"/>
        <end position="95"/>
    </location>
</feature>
<protein>
    <submittedName>
        <fullName evidence="3">Prepilin peptidase</fullName>
    </submittedName>
</protein>
<comment type="caution">
    <text evidence="3">The sequence shown here is derived from an EMBL/GenBank/DDBJ whole genome shotgun (WGS) entry which is preliminary data.</text>
</comment>
<evidence type="ECO:0000313" key="4">
    <source>
        <dbReference type="Proteomes" id="UP000284579"/>
    </source>
</evidence>
<accession>A0A3R6HQM2</accession>
<feature type="transmembrane region" description="Helical" evidence="1">
    <location>
        <begin position="53"/>
        <end position="70"/>
    </location>
</feature>
<organism evidence="3 4">
    <name type="scientific">Coprococcus comes</name>
    <dbReference type="NCBI Taxonomy" id="410072"/>
    <lineage>
        <taxon>Bacteria</taxon>
        <taxon>Bacillati</taxon>
        <taxon>Bacillota</taxon>
        <taxon>Clostridia</taxon>
        <taxon>Lachnospirales</taxon>
        <taxon>Lachnospiraceae</taxon>
        <taxon>Coprococcus</taxon>
    </lineage>
</organism>
<keyword evidence="1" id="KW-0812">Transmembrane</keyword>
<dbReference type="Pfam" id="PF01478">
    <property type="entry name" value="Peptidase_A24"/>
    <property type="match status" value="1"/>
</dbReference>
<evidence type="ECO:0000256" key="1">
    <source>
        <dbReference type="SAM" id="Phobius"/>
    </source>
</evidence>
<feature type="transmembrane region" description="Helical" evidence="1">
    <location>
        <begin position="115"/>
        <end position="139"/>
    </location>
</feature>
<reference evidence="3 4" key="1">
    <citation type="submission" date="2018-08" db="EMBL/GenBank/DDBJ databases">
        <title>A genome reference for cultivated species of the human gut microbiota.</title>
        <authorList>
            <person name="Zou Y."/>
            <person name="Xue W."/>
            <person name="Luo G."/>
        </authorList>
    </citation>
    <scope>NUCLEOTIDE SEQUENCE [LARGE SCALE GENOMIC DNA]</scope>
    <source>
        <strain evidence="3 4">AM23-3</strain>
    </source>
</reference>
<feature type="domain" description="Prepilin type IV endopeptidase peptidase" evidence="2">
    <location>
        <begin position="34"/>
        <end position="133"/>
    </location>
</feature>
<keyword evidence="1" id="KW-1133">Transmembrane helix</keyword>